<reference evidence="2" key="1">
    <citation type="journal article" date="2020" name="mSystems">
        <title>Genome- and Community-Level Interaction Insights into Carbon Utilization and Element Cycling Functions of Hydrothermarchaeota in Hydrothermal Sediment.</title>
        <authorList>
            <person name="Zhou Z."/>
            <person name="Liu Y."/>
            <person name="Xu W."/>
            <person name="Pan J."/>
            <person name="Luo Z.H."/>
            <person name="Li M."/>
        </authorList>
    </citation>
    <scope>NUCLEOTIDE SEQUENCE [LARGE SCALE GENOMIC DNA]</scope>
    <source>
        <strain evidence="2">SpSt-1121</strain>
    </source>
</reference>
<sequence>MLSYVIDEIIAFREKKSLFSKAELIPFKSTLFILSILIPFSIDIKVAVIYTLIVWLLTVFLGLKRTALYIASSAAILYISMFLIALALNGNVYHVIRALLVATSTLSTGVIIFATTPPSHLRRFSMIYLLMITLNSVLKELRDIQIVLKARGETGFRYYLRIFTISIEIALSRIDVLIDSLKVRGIDISE</sequence>
<feature type="transmembrane region" description="Helical" evidence="1">
    <location>
        <begin position="31"/>
        <end position="61"/>
    </location>
</feature>
<organism evidence="2">
    <name type="scientific">Ignisphaera aggregans</name>
    <dbReference type="NCBI Taxonomy" id="334771"/>
    <lineage>
        <taxon>Archaea</taxon>
        <taxon>Thermoproteota</taxon>
        <taxon>Thermoprotei</taxon>
        <taxon>Desulfurococcales</taxon>
        <taxon>Desulfurococcaceae</taxon>
        <taxon>Ignisphaera</taxon>
    </lineage>
</organism>
<keyword evidence="1" id="KW-0472">Membrane</keyword>
<protein>
    <submittedName>
        <fullName evidence="2">Uncharacterized protein</fullName>
    </submittedName>
</protein>
<evidence type="ECO:0000313" key="2">
    <source>
        <dbReference type="EMBL" id="HHP82195.1"/>
    </source>
</evidence>
<evidence type="ECO:0000256" key="1">
    <source>
        <dbReference type="SAM" id="Phobius"/>
    </source>
</evidence>
<proteinExistence type="predicted"/>
<gene>
    <name evidence="2" type="ORF">ENM84_05970</name>
</gene>
<feature type="transmembrane region" description="Helical" evidence="1">
    <location>
        <begin position="67"/>
        <end position="88"/>
    </location>
</feature>
<name>A0A7C5THS7_9CREN</name>
<accession>A0A7C5THS7</accession>
<keyword evidence="1" id="KW-0812">Transmembrane</keyword>
<dbReference type="EMBL" id="DRZI01000256">
    <property type="protein sequence ID" value="HHP82195.1"/>
    <property type="molecule type" value="Genomic_DNA"/>
</dbReference>
<comment type="caution">
    <text evidence="2">The sequence shown here is derived from an EMBL/GenBank/DDBJ whole genome shotgun (WGS) entry which is preliminary data.</text>
</comment>
<feature type="transmembrane region" description="Helical" evidence="1">
    <location>
        <begin position="95"/>
        <end position="114"/>
    </location>
</feature>
<dbReference type="AlphaFoldDB" id="A0A7C5THS7"/>
<keyword evidence="1" id="KW-1133">Transmembrane helix</keyword>